<keyword evidence="2" id="KW-1185">Reference proteome</keyword>
<comment type="caution">
    <text evidence="1">The sequence shown here is derived from an EMBL/GenBank/DDBJ whole genome shotgun (WGS) entry which is preliminary data.</text>
</comment>
<proteinExistence type="predicted"/>
<name>A0ABD1E060_HYPHA</name>
<organism evidence="1 2">
    <name type="scientific">Hypothenemus hampei</name>
    <name type="common">Coffee berry borer</name>
    <dbReference type="NCBI Taxonomy" id="57062"/>
    <lineage>
        <taxon>Eukaryota</taxon>
        <taxon>Metazoa</taxon>
        <taxon>Ecdysozoa</taxon>
        <taxon>Arthropoda</taxon>
        <taxon>Hexapoda</taxon>
        <taxon>Insecta</taxon>
        <taxon>Pterygota</taxon>
        <taxon>Neoptera</taxon>
        <taxon>Endopterygota</taxon>
        <taxon>Coleoptera</taxon>
        <taxon>Polyphaga</taxon>
        <taxon>Cucujiformia</taxon>
        <taxon>Curculionidae</taxon>
        <taxon>Scolytinae</taxon>
        <taxon>Hypothenemus</taxon>
    </lineage>
</organism>
<evidence type="ECO:0000313" key="2">
    <source>
        <dbReference type="Proteomes" id="UP001566132"/>
    </source>
</evidence>
<reference evidence="1 2" key="1">
    <citation type="submission" date="2024-05" db="EMBL/GenBank/DDBJ databases">
        <title>Genetic variation in Jamaican populations of the coffee berry borer (Hypothenemus hampei).</title>
        <authorList>
            <person name="Errbii M."/>
            <person name="Myrie A."/>
        </authorList>
    </citation>
    <scope>NUCLEOTIDE SEQUENCE [LARGE SCALE GENOMIC DNA]</scope>
    <source>
        <strain evidence="1">JA-Hopewell-2020-01-JO</strain>
        <tissue evidence="1">Whole body</tissue>
    </source>
</reference>
<sequence>MFLFNTSQSYNAAIAAFSYPRFKKRWLNSVDPNLHDLLLSKFKEIVISETPDDEEGNSEIPSAILEEDSFFDFGDSSEQPNQQTNTSKMAEIRTYFEDSSRELRQLENSSRAFIFICYYDKFTKV</sequence>
<dbReference type="Proteomes" id="UP001566132">
    <property type="component" value="Unassembled WGS sequence"/>
</dbReference>
<dbReference type="EMBL" id="JBDJPC010000016">
    <property type="protein sequence ID" value="KAL1487933.1"/>
    <property type="molecule type" value="Genomic_DNA"/>
</dbReference>
<gene>
    <name evidence="1" type="ORF">ABEB36_015317</name>
</gene>
<accession>A0ABD1E060</accession>
<evidence type="ECO:0000313" key="1">
    <source>
        <dbReference type="EMBL" id="KAL1487933.1"/>
    </source>
</evidence>
<protein>
    <submittedName>
        <fullName evidence="1">Uncharacterized protein</fullName>
    </submittedName>
</protein>
<dbReference type="AlphaFoldDB" id="A0ABD1E060"/>